<dbReference type="EMBL" id="MWMH01000006">
    <property type="protein sequence ID" value="OOP71952.1"/>
    <property type="molecule type" value="Genomic_DNA"/>
</dbReference>
<dbReference type="RefSeq" id="WP_078116398.1">
    <property type="nucleotide sequence ID" value="NZ_CP144906.1"/>
</dbReference>
<evidence type="ECO:0000256" key="1">
    <source>
        <dbReference type="ARBA" id="ARBA00022649"/>
    </source>
</evidence>
<sequence>MSPYFRYKKEKFLEKYKAAYDNLENLKEAINEYKKSNNKIIKRAVIAYFQDFAEYIIDMCESYIIINDGKISSSASALKLIEEASEIGFFDETLKKYLSVVVKLRNRYTHDYYIRETSENEIEKFCLEKLAYFELFLEESKDNVILKYRDKK</sequence>
<accession>A0A1S9N3D1</accession>
<dbReference type="Proteomes" id="UP001194098">
    <property type="component" value="Unassembled WGS sequence"/>
</dbReference>
<protein>
    <submittedName>
        <fullName evidence="6">DUF86 domain-containing protein</fullName>
    </submittedName>
</protein>
<keyword evidence="5" id="KW-0175">Coiled coil</keyword>
<dbReference type="GO" id="GO:0016787">
    <property type="term" value="F:hydrolase activity"/>
    <property type="evidence" value="ECO:0007669"/>
    <property type="project" value="UniProtKB-KW"/>
</dbReference>
<comment type="caution">
    <text evidence="7">The sequence shown here is derived from an EMBL/GenBank/DDBJ whole genome shotgun (WGS) entry which is preliminary data.</text>
</comment>
<dbReference type="GO" id="GO:0004540">
    <property type="term" value="F:RNA nuclease activity"/>
    <property type="evidence" value="ECO:0007669"/>
    <property type="project" value="InterPro"/>
</dbReference>
<keyword evidence="1" id="KW-1277">Toxin-antitoxin system</keyword>
<reference evidence="7 8" key="1">
    <citation type="submission" date="2017-02" db="EMBL/GenBank/DDBJ databases">
        <title>Genome sequence of Clostridium beijerinckii Br21.</title>
        <authorList>
            <person name="Fonseca B.C."/>
            <person name="Guazzaroni M.E."/>
            <person name="Riano-Pachon D.M."/>
            <person name="Reginatto V."/>
        </authorList>
    </citation>
    <scope>NUCLEOTIDE SEQUENCE [LARGE SCALE GENOMIC DNA]</scope>
    <source>
        <strain evidence="7 8">Br21</strain>
    </source>
</reference>
<dbReference type="InterPro" id="IPR037038">
    <property type="entry name" value="HepT-like_sf"/>
</dbReference>
<gene>
    <name evidence="7" type="ORF">CBEIBR21_16990</name>
    <name evidence="6" type="ORF">HGI39_19990</name>
</gene>
<evidence type="ECO:0000256" key="5">
    <source>
        <dbReference type="SAM" id="Coils"/>
    </source>
</evidence>
<dbReference type="InterPro" id="IPR008201">
    <property type="entry name" value="HepT-like"/>
</dbReference>
<reference evidence="6" key="3">
    <citation type="journal article" date="2022" name="Nat. Biotechnol.">
        <title>Carbon-negative production of acetone and isopropanol by gas fermentation at industrial pilot scale.</title>
        <authorList>
            <person name="Liew F.E."/>
            <person name="Nogle R."/>
            <person name="Abdalla T."/>
            <person name="Rasor B.J."/>
            <person name="Canter C."/>
            <person name="Jensen R.O."/>
            <person name="Wang L."/>
            <person name="Strutz J."/>
            <person name="Chirania P."/>
            <person name="De Tissera S."/>
            <person name="Mueller A.P."/>
            <person name="Ruan Z."/>
            <person name="Gao A."/>
            <person name="Tran L."/>
            <person name="Engle N.L."/>
            <person name="Bromley J.C."/>
            <person name="Daniell J."/>
            <person name="Conrado R."/>
            <person name="Tschaplinski T.J."/>
            <person name="Giannone R.J."/>
            <person name="Hettich R.L."/>
            <person name="Karim A.S."/>
            <person name="Simpson S.D."/>
            <person name="Brown S.D."/>
            <person name="Leang C."/>
            <person name="Jewett M.C."/>
            <person name="Kopke M."/>
        </authorList>
    </citation>
    <scope>NUCLEOTIDE SEQUENCE</scope>
    <source>
        <strain evidence="6">DJ015</strain>
    </source>
</reference>
<evidence type="ECO:0000313" key="8">
    <source>
        <dbReference type="Proteomes" id="UP000190959"/>
    </source>
</evidence>
<dbReference type="Pfam" id="PF01934">
    <property type="entry name" value="HepT-like"/>
    <property type="match status" value="1"/>
</dbReference>
<dbReference type="GO" id="GO:0110001">
    <property type="term" value="C:toxin-antitoxin complex"/>
    <property type="evidence" value="ECO:0007669"/>
    <property type="project" value="InterPro"/>
</dbReference>
<keyword evidence="3" id="KW-0378">Hydrolase</keyword>
<reference evidence="6" key="2">
    <citation type="submission" date="2020-04" db="EMBL/GenBank/DDBJ databases">
        <authorList>
            <person name="Brown S."/>
        </authorList>
    </citation>
    <scope>NUCLEOTIDE SEQUENCE</scope>
    <source>
        <strain evidence="6">DJ015</strain>
    </source>
</reference>
<evidence type="ECO:0000313" key="6">
    <source>
        <dbReference type="EMBL" id="MBC2476943.1"/>
    </source>
</evidence>
<dbReference type="AlphaFoldDB" id="A0A1S9N3D1"/>
<feature type="coiled-coil region" evidence="5">
    <location>
        <begin position="9"/>
        <end position="43"/>
    </location>
</feature>
<evidence type="ECO:0000256" key="3">
    <source>
        <dbReference type="ARBA" id="ARBA00022801"/>
    </source>
</evidence>
<evidence type="ECO:0000256" key="2">
    <source>
        <dbReference type="ARBA" id="ARBA00022722"/>
    </source>
</evidence>
<dbReference type="SUPFAM" id="SSF81593">
    <property type="entry name" value="Nucleotidyltransferase substrate binding subunit/domain"/>
    <property type="match status" value="1"/>
</dbReference>
<name>A0A1S9N3D1_CLOBE</name>
<evidence type="ECO:0000256" key="4">
    <source>
        <dbReference type="ARBA" id="ARBA00024207"/>
    </source>
</evidence>
<dbReference type="EMBL" id="JABAGV010000069">
    <property type="protein sequence ID" value="MBC2476943.1"/>
    <property type="molecule type" value="Genomic_DNA"/>
</dbReference>
<evidence type="ECO:0000313" key="7">
    <source>
        <dbReference type="EMBL" id="OOP71952.1"/>
    </source>
</evidence>
<proteinExistence type="inferred from homology"/>
<keyword evidence="2" id="KW-0540">Nuclease</keyword>
<dbReference type="Gene3D" id="1.20.120.580">
    <property type="entry name" value="bsu32300-like"/>
    <property type="match status" value="1"/>
</dbReference>
<comment type="similarity">
    <text evidence="4">Belongs to the HepT RNase toxin family.</text>
</comment>
<dbReference type="Proteomes" id="UP000190959">
    <property type="component" value="Unassembled WGS sequence"/>
</dbReference>
<organism evidence="7 8">
    <name type="scientific">Clostridium beijerinckii</name>
    <name type="common">Clostridium MP</name>
    <dbReference type="NCBI Taxonomy" id="1520"/>
    <lineage>
        <taxon>Bacteria</taxon>
        <taxon>Bacillati</taxon>
        <taxon>Bacillota</taxon>
        <taxon>Clostridia</taxon>
        <taxon>Eubacteriales</taxon>
        <taxon>Clostridiaceae</taxon>
        <taxon>Clostridium</taxon>
    </lineage>
</organism>